<keyword evidence="5" id="KW-1185">Reference proteome</keyword>
<dbReference type="GO" id="GO:0016630">
    <property type="term" value="F:protochlorophyllide reductase activity"/>
    <property type="evidence" value="ECO:0007669"/>
    <property type="project" value="UniProtKB-EC"/>
</dbReference>
<keyword evidence="3 4" id="KW-0560">Oxidoreductase</keyword>
<dbReference type="InterPro" id="IPR036291">
    <property type="entry name" value="NAD(P)-bd_dom_sf"/>
</dbReference>
<evidence type="ECO:0000313" key="5">
    <source>
        <dbReference type="Proteomes" id="UP001251528"/>
    </source>
</evidence>
<dbReference type="PANTHER" id="PTHR24320">
    <property type="entry name" value="RETINOL DEHYDROGENASE"/>
    <property type="match status" value="1"/>
</dbReference>
<dbReference type="SUPFAM" id="SSF51735">
    <property type="entry name" value="NAD(P)-binding Rossmann-fold domains"/>
    <property type="match status" value="1"/>
</dbReference>
<evidence type="ECO:0000256" key="2">
    <source>
        <dbReference type="ARBA" id="ARBA00022857"/>
    </source>
</evidence>
<gene>
    <name evidence="4" type="primary">RDH1_1</name>
    <name evidence="4" type="ORF">QQS21_000791</name>
</gene>
<dbReference type="Proteomes" id="UP001251528">
    <property type="component" value="Unassembled WGS sequence"/>
</dbReference>
<accession>A0AAJ0G2D2</accession>
<comment type="caution">
    <text evidence="4">The sequence shown here is derived from an EMBL/GenBank/DDBJ whole genome shotgun (WGS) entry which is preliminary data.</text>
</comment>
<organism evidence="4 5">
    <name type="scientific">Conoideocrella luteorostrata</name>
    <dbReference type="NCBI Taxonomy" id="1105319"/>
    <lineage>
        <taxon>Eukaryota</taxon>
        <taxon>Fungi</taxon>
        <taxon>Dikarya</taxon>
        <taxon>Ascomycota</taxon>
        <taxon>Pezizomycotina</taxon>
        <taxon>Sordariomycetes</taxon>
        <taxon>Hypocreomycetidae</taxon>
        <taxon>Hypocreales</taxon>
        <taxon>Clavicipitaceae</taxon>
        <taxon>Conoideocrella</taxon>
    </lineage>
</organism>
<evidence type="ECO:0000256" key="3">
    <source>
        <dbReference type="ARBA" id="ARBA00023002"/>
    </source>
</evidence>
<dbReference type="AlphaFoldDB" id="A0AAJ0G2D2"/>
<name>A0AAJ0G2D2_9HYPO</name>
<keyword evidence="2" id="KW-0521">NADP</keyword>
<dbReference type="EMBL" id="JASWJB010000007">
    <property type="protein sequence ID" value="KAK2616357.1"/>
    <property type="molecule type" value="Genomic_DNA"/>
</dbReference>
<comment type="similarity">
    <text evidence="1">Belongs to the short-chain dehydrogenases/reductases (SDR) family.</text>
</comment>
<reference evidence="4" key="1">
    <citation type="submission" date="2023-06" db="EMBL/GenBank/DDBJ databases">
        <title>Conoideocrella luteorostrata (Hypocreales: Clavicipitaceae), a potential biocontrol fungus for elongate hemlock scale in United States Christmas tree production areas.</title>
        <authorList>
            <person name="Barrett H."/>
            <person name="Lovett B."/>
            <person name="Macias A.M."/>
            <person name="Stajich J.E."/>
            <person name="Kasson M.T."/>
        </authorList>
    </citation>
    <scope>NUCLEOTIDE SEQUENCE</scope>
    <source>
        <strain evidence="4">ARSEF 14590</strain>
    </source>
</reference>
<evidence type="ECO:0000313" key="4">
    <source>
        <dbReference type="EMBL" id="KAK2616357.1"/>
    </source>
</evidence>
<dbReference type="PRINTS" id="PR00081">
    <property type="entry name" value="GDHRDH"/>
</dbReference>
<dbReference type="Gene3D" id="3.40.50.720">
    <property type="entry name" value="NAD(P)-binding Rossmann-like Domain"/>
    <property type="match status" value="1"/>
</dbReference>
<dbReference type="EC" id="1.3.1.33" evidence="4"/>
<proteinExistence type="inferred from homology"/>
<evidence type="ECO:0000256" key="1">
    <source>
        <dbReference type="ARBA" id="ARBA00006484"/>
    </source>
</evidence>
<dbReference type="InterPro" id="IPR002347">
    <property type="entry name" value="SDR_fam"/>
</dbReference>
<dbReference type="Pfam" id="PF00106">
    <property type="entry name" value="adh_short"/>
    <property type="match status" value="1"/>
</dbReference>
<protein>
    <submittedName>
        <fullName evidence="4">Short-chain alcohol dehydrogenase</fullName>
        <ecNumber evidence="4">1.3.1.33</ecNumber>
    </submittedName>
</protein>
<dbReference type="PANTHER" id="PTHR24320:SF236">
    <property type="entry name" value="SHORT-CHAIN DEHYDROGENASE-RELATED"/>
    <property type="match status" value="1"/>
</dbReference>
<sequence>MAQLFTWSNITQSFLVPRPSITEKNLPDQIGKVHIITGGYAGVGKELTDILYQHNATVYVAGRNRDKATTAIDAIRANYPTSQGRLEFLSIDLSDLTTIAPAVQQFTAKEKRLDVLVNNAGVMMPFGGSQGKQGHELHMVTNCLGPFLFTKGLIPILKQTAACCPPASVRVIWASSLITNLLSPTSGVDIGEDGAPVMASFRLTNYAQSKAANNLYAAEFSRRYGDHGILSVAFNPGNLNSELKRHLNFWGLLVAKLITYSPRYGAYTELYSGWSQGIKIEDGGIFVVPWGRNGNDFLREDIRKVLDESKTDENSAVRRFWDWSDREVAPFA</sequence>